<dbReference type="PANTHER" id="PTHR11011">
    <property type="entry name" value="MALE STERILITY PROTEIN 2-RELATED"/>
    <property type="match status" value="1"/>
</dbReference>
<dbReference type="Proteomes" id="UP000829196">
    <property type="component" value="Unassembled WGS sequence"/>
</dbReference>
<dbReference type="InterPro" id="IPR033640">
    <property type="entry name" value="FAR_C"/>
</dbReference>
<comment type="similarity">
    <text evidence="1 4">Belongs to the fatty acyl-CoA reductase family.</text>
</comment>
<keyword evidence="9" id="KW-1185">Reference proteome</keyword>
<dbReference type="GO" id="GO:0035336">
    <property type="term" value="P:long-chain fatty-acyl-CoA metabolic process"/>
    <property type="evidence" value="ECO:0007669"/>
    <property type="project" value="TreeGrafter"/>
</dbReference>
<dbReference type="InterPro" id="IPR013120">
    <property type="entry name" value="FAR_NAD-bd"/>
</dbReference>
<evidence type="ECO:0000256" key="5">
    <source>
        <dbReference type="SAM" id="Coils"/>
    </source>
</evidence>
<dbReference type="Pfam" id="PF03015">
    <property type="entry name" value="Sterile"/>
    <property type="match status" value="1"/>
</dbReference>
<evidence type="ECO:0000256" key="3">
    <source>
        <dbReference type="ARBA" id="ARBA00023098"/>
    </source>
</evidence>
<keyword evidence="3 4" id="KW-0443">Lipid metabolism</keyword>
<evidence type="ECO:0000256" key="2">
    <source>
        <dbReference type="ARBA" id="ARBA00022516"/>
    </source>
</evidence>
<feature type="domain" description="Thioester reductase (TE)" evidence="7">
    <location>
        <begin position="2"/>
        <end position="154"/>
    </location>
</feature>
<gene>
    <name evidence="8" type="ORF">KFK09_000696</name>
</gene>
<dbReference type="CDD" id="cd09071">
    <property type="entry name" value="FAR_C"/>
    <property type="match status" value="1"/>
</dbReference>
<evidence type="ECO:0000259" key="6">
    <source>
        <dbReference type="Pfam" id="PF03015"/>
    </source>
</evidence>
<dbReference type="Gene3D" id="3.40.50.720">
    <property type="entry name" value="NAD(P)-binding Rossmann-like Domain"/>
    <property type="match status" value="2"/>
</dbReference>
<sequence length="624" mass="72097">MLWEEIDIVVNVAALTLYERYDVSLNINTLGAKHVLEFAKHAQKSRCFPSYVAGVKEGIILEKPFHFGEALNKDLYLDIEGELRLVEDRKKELREQNSTIEAEKIAMKELGIQRARMYGWPNTYVFTKAMGEMLLGHLRGDMPLVIMRPTIITSIYKDSLPVFVEKVLRVQPNVKKLFLLVRAGDAKLATERMQNEVFAKELFDVLKEKHGKDFDSFISKTVYSVAGDIIYENLGIEDCNLREMLWEEIDIVVNVAATTNFYERYDVSLNINTLGAKHVLEFAKQCTKVKMLLHVSTAYVAGVKEGIILEKPFHFGEALNKDLYLDIEGELRLVEDRKKELREQNSTIEAEKIAMKELGIQRARMYGWPNTYVFTKAMGEMLLGHLRGDMPLVIMRPTIITSVYKDSLPGWIEGARTIDSIILGYAKGDISCILGDPEVVSDLIPGDMVVNAMISAITAHSNQHSEFIYQVSSSLRNLVKYSTIEKCVYQYFVKNPQTRSDGKEIKANKFHFIRTMPIFHRYMLLHYRLPLEGLRLMNLFLFGLFTQQFNTYWKKYKFVIHLADIYAPYTFFKGSFDDANLERLRKAMMNNVEMKLFDFDPKHIEWDDYLINIHIPGVIKYLLK</sequence>
<comment type="function">
    <text evidence="4">Catalyzes the reduction of fatty acyl-CoA to fatty alcohols.</text>
</comment>
<reference evidence="8" key="1">
    <citation type="journal article" date="2022" name="Front. Genet.">
        <title>Chromosome-Scale Assembly of the Dendrobium nobile Genome Provides Insights Into the Molecular Mechanism of the Biosynthesis of the Medicinal Active Ingredient of Dendrobium.</title>
        <authorList>
            <person name="Xu Q."/>
            <person name="Niu S.-C."/>
            <person name="Li K.-L."/>
            <person name="Zheng P.-J."/>
            <person name="Zhang X.-J."/>
            <person name="Jia Y."/>
            <person name="Liu Y."/>
            <person name="Niu Y.-X."/>
            <person name="Yu L.-H."/>
            <person name="Chen D.-F."/>
            <person name="Zhang G.-Q."/>
        </authorList>
    </citation>
    <scope>NUCLEOTIDE SEQUENCE</scope>
    <source>
        <tissue evidence="8">Leaf</tissue>
    </source>
</reference>
<comment type="caution">
    <text evidence="8">The sequence shown here is derived from an EMBL/GenBank/DDBJ whole genome shotgun (WGS) entry which is preliminary data.</text>
</comment>
<evidence type="ECO:0000313" key="9">
    <source>
        <dbReference type="Proteomes" id="UP000829196"/>
    </source>
</evidence>
<name>A0A8T3C991_DENNO</name>
<dbReference type="PANTHER" id="PTHR11011:SF99">
    <property type="entry name" value="FATTY ACYL-COA REDUCTASE 3"/>
    <property type="match status" value="1"/>
</dbReference>
<dbReference type="EMBL" id="JAGYWB010000001">
    <property type="protein sequence ID" value="KAI0531144.1"/>
    <property type="molecule type" value="Genomic_DNA"/>
</dbReference>
<dbReference type="AlphaFoldDB" id="A0A8T3C991"/>
<evidence type="ECO:0000256" key="1">
    <source>
        <dbReference type="ARBA" id="ARBA00005928"/>
    </source>
</evidence>
<evidence type="ECO:0000259" key="7">
    <source>
        <dbReference type="Pfam" id="PF07993"/>
    </source>
</evidence>
<evidence type="ECO:0000256" key="4">
    <source>
        <dbReference type="RuleBase" id="RU363097"/>
    </source>
</evidence>
<keyword evidence="4" id="KW-0521">NADP</keyword>
<dbReference type="InterPro" id="IPR036291">
    <property type="entry name" value="NAD(P)-bd_dom_sf"/>
</dbReference>
<comment type="catalytic activity">
    <reaction evidence="4">
        <text>a long-chain fatty acyl-CoA + 2 NADPH + 2 H(+) = a long-chain primary fatty alcohol + 2 NADP(+) + CoA</text>
        <dbReference type="Rhea" id="RHEA:52716"/>
        <dbReference type="ChEBI" id="CHEBI:15378"/>
        <dbReference type="ChEBI" id="CHEBI:57287"/>
        <dbReference type="ChEBI" id="CHEBI:57783"/>
        <dbReference type="ChEBI" id="CHEBI:58349"/>
        <dbReference type="ChEBI" id="CHEBI:77396"/>
        <dbReference type="ChEBI" id="CHEBI:83139"/>
        <dbReference type="EC" id="1.2.1.84"/>
    </reaction>
</comment>
<dbReference type="GO" id="GO:0010345">
    <property type="term" value="P:suberin biosynthetic process"/>
    <property type="evidence" value="ECO:0007669"/>
    <property type="project" value="TreeGrafter"/>
</dbReference>
<dbReference type="CDD" id="cd05236">
    <property type="entry name" value="FAR-N_SDR_e"/>
    <property type="match status" value="1"/>
</dbReference>
<protein>
    <recommendedName>
        <fullName evidence="4">Fatty acyl-CoA reductase</fullName>
        <ecNumber evidence="4">1.2.1.84</ecNumber>
    </recommendedName>
</protein>
<keyword evidence="2 4" id="KW-0444">Lipid biosynthesis</keyword>
<feature type="domain" description="Fatty acyl-CoA reductase C-terminal" evidence="6">
    <location>
        <begin position="544"/>
        <end position="624"/>
    </location>
</feature>
<feature type="coiled-coil region" evidence="5">
    <location>
        <begin position="324"/>
        <end position="358"/>
    </location>
</feature>
<organism evidence="8 9">
    <name type="scientific">Dendrobium nobile</name>
    <name type="common">Orchid</name>
    <dbReference type="NCBI Taxonomy" id="94219"/>
    <lineage>
        <taxon>Eukaryota</taxon>
        <taxon>Viridiplantae</taxon>
        <taxon>Streptophyta</taxon>
        <taxon>Embryophyta</taxon>
        <taxon>Tracheophyta</taxon>
        <taxon>Spermatophyta</taxon>
        <taxon>Magnoliopsida</taxon>
        <taxon>Liliopsida</taxon>
        <taxon>Asparagales</taxon>
        <taxon>Orchidaceae</taxon>
        <taxon>Epidendroideae</taxon>
        <taxon>Malaxideae</taxon>
        <taxon>Dendrobiinae</taxon>
        <taxon>Dendrobium</taxon>
    </lineage>
</organism>
<evidence type="ECO:0000313" key="8">
    <source>
        <dbReference type="EMBL" id="KAI0531144.1"/>
    </source>
</evidence>
<dbReference type="SUPFAM" id="SSF51735">
    <property type="entry name" value="NAD(P)-binding Rossmann-fold domains"/>
    <property type="match status" value="2"/>
</dbReference>
<feature type="domain" description="Thioester reductase (TE)" evidence="7">
    <location>
        <begin position="162"/>
        <end position="453"/>
    </location>
</feature>
<dbReference type="InterPro" id="IPR026055">
    <property type="entry name" value="FAR"/>
</dbReference>
<keyword evidence="5" id="KW-0175">Coiled coil</keyword>
<dbReference type="OrthoDB" id="429813at2759"/>
<proteinExistence type="inferred from homology"/>
<dbReference type="SMR" id="A0A8T3C991"/>
<dbReference type="EC" id="1.2.1.84" evidence="4"/>
<dbReference type="GO" id="GO:0080019">
    <property type="term" value="F:alcohol-forming very long-chain fatty acyl-CoA reductase activity"/>
    <property type="evidence" value="ECO:0007669"/>
    <property type="project" value="InterPro"/>
</dbReference>
<feature type="coiled-coil region" evidence="5">
    <location>
        <begin position="76"/>
        <end position="110"/>
    </location>
</feature>
<keyword evidence="4" id="KW-0560">Oxidoreductase</keyword>
<accession>A0A8T3C991</accession>
<dbReference type="GO" id="GO:0102965">
    <property type="term" value="F:alcohol-forming long-chain fatty acyl-CoA reductase activity"/>
    <property type="evidence" value="ECO:0007669"/>
    <property type="project" value="UniProtKB-EC"/>
</dbReference>
<dbReference type="Pfam" id="PF07993">
    <property type="entry name" value="NAD_binding_4"/>
    <property type="match status" value="2"/>
</dbReference>